<organism evidence="1 2">
    <name type="scientific">Ulvibacterium marinum</name>
    <dbReference type="NCBI Taxonomy" id="2419782"/>
    <lineage>
        <taxon>Bacteria</taxon>
        <taxon>Pseudomonadati</taxon>
        <taxon>Bacteroidota</taxon>
        <taxon>Flavobacteriia</taxon>
        <taxon>Flavobacteriales</taxon>
        <taxon>Flavobacteriaceae</taxon>
        <taxon>Ulvibacterium</taxon>
    </lineage>
</organism>
<evidence type="ECO:0000313" key="2">
    <source>
        <dbReference type="Proteomes" id="UP000276603"/>
    </source>
</evidence>
<dbReference type="AlphaFoldDB" id="A0A3B0C6C9"/>
<gene>
    <name evidence="1" type="ORF">D7Z94_15960</name>
</gene>
<evidence type="ECO:0000313" key="1">
    <source>
        <dbReference type="EMBL" id="RKN79774.1"/>
    </source>
</evidence>
<name>A0A3B0C6C9_9FLAO</name>
<accession>A0A3B0C6C9</accession>
<sequence>MSSLDEDDKIIIQGVTEDSITIDVNGKSQEIEKKLDALMVFMKKLSSKSVQTADKIYNIGTITHANFDFLMGKAEYDRSLPVTLSENLVGEGDEWIKGLVKALLREGIPVGDDPTEVFKSYDWLIQVFLLKMRTPPGQEKTPYGLSFMVEAYQASLRYLCYIQVAQVLVMEDKPKRDIISAFIQMGDDEYKDFDYSSLLFETTELLGDTGFVSEVNKFVHDLKDTKSDLFGTACFLDTQRRNLLSGSIEKDERFPELLEEYLTALVFWLKNLSFLANYRLVSIKDINLNYRIGSEETYLHRYGELYGIYNDGRVADITKSIQVKGSFTYSKSILLFKGNVLASCLRNIDDKTAYISLTPLLLDKSVYDDEDKKQTPEVYYFTGYQKGKRQYNYSPFNKELDLDKENDNTLYPTLEVKSTNTDLAGLDDLFEQLEEMLNPFKIRKS</sequence>
<protein>
    <submittedName>
        <fullName evidence="1">Uncharacterized protein</fullName>
    </submittedName>
</protein>
<dbReference type="RefSeq" id="WP_120712582.1">
    <property type="nucleotide sequence ID" value="NZ_RBCJ01000003.1"/>
</dbReference>
<dbReference type="EMBL" id="RBCJ01000003">
    <property type="protein sequence ID" value="RKN79774.1"/>
    <property type="molecule type" value="Genomic_DNA"/>
</dbReference>
<comment type="caution">
    <text evidence="1">The sequence shown here is derived from an EMBL/GenBank/DDBJ whole genome shotgun (WGS) entry which is preliminary data.</text>
</comment>
<dbReference type="OrthoDB" id="571425at2"/>
<keyword evidence="2" id="KW-1185">Reference proteome</keyword>
<proteinExistence type="predicted"/>
<reference evidence="1 2" key="1">
    <citation type="submission" date="2018-10" db="EMBL/GenBank/DDBJ databases">
        <title>Ulvibacterium marinum gen. nov., sp. nov., a novel marine bacterium of the family Flavobacteriaceae, isolated from a culture of the green alga Ulva prolifera.</title>
        <authorList>
            <person name="Zhang Z."/>
        </authorList>
    </citation>
    <scope>NUCLEOTIDE SEQUENCE [LARGE SCALE GENOMIC DNA]</scope>
    <source>
        <strain evidence="1 2">CCMM003</strain>
    </source>
</reference>
<dbReference type="Proteomes" id="UP000276603">
    <property type="component" value="Unassembled WGS sequence"/>
</dbReference>